<keyword evidence="6 13" id="KW-0548">Nucleotidyltransferase</keyword>
<comment type="caution">
    <text evidence="16">The sequence shown here is derived from an EMBL/GenBank/DDBJ whole genome shotgun (WGS) entry which is preliminary data.</text>
</comment>
<evidence type="ECO:0000256" key="5">
    <source>
        <dbReference type="ARBA" id="ARBA00022679"/>
    </source>
</evidence>
<feature type="region of interest" description="Disordered" evidence="14">
    <location>
        <begin position="676"/>
        <end position="697"/>
    </location>
</feature>
<dbReference type="PRINTS" id="PR01365">
    <property type="entry name" value="TELOMERASERT"/>
</dbReference>
<dbReference type="AlphaFoldDB" id="A0AAV4LZ80"/>
<evidence type="ECO:0000256" key="7">
    <source>
        <dbReference type="ARBA" id="ARBA00022723"/>
    </source>
</evidence>
<evidence type="ECO:0000256" key="10">
    <source>
        <dbReference type="ARBA" id="ARBA00022918"/>
    </source>
</evidence>
<sequence>MLYKDTFNNKFGFRHTDFLGAVIAFVASNKSANGLEPLLEARKYTRDMSGYVKSGLLDPGSVREVSDTASPQVMSSHVSASQASNKIKIDDSVVWQLLRFVLFDEGFVDSRFSERNKAVKSFIDGLRTDTGKTAKRGRSLMLVGIFKLFKDFLYNIITVDVRKTYWSCFGKLRFSCSKGASGLNPHHVVEFVHRIVNATVPCDLLGCESNFVRLKEVCVSLVVLNKGEKLDMAQVMQGFKATGCRWTLKCKGRLTKGQANTILQYICRLVFLILEHMVIPLLQRHFYITEANFSMCRLLYFSKVDWHRMVTVANDGYLSDMTILTAKQCHGPAKTSTSRRQDTTLGNFTKETQSSNFGEQCSSIRVRWIPKLSGMRPIMNCKATNVKRSSNLTHCSLNDIMQMPFQALKEHIRRKPQLLGNGILGYMSAFRSIKRWWVRFKRHLSLSSSDGDRVTLYVTLADLSRCYEHIQHGYLVKALKRIQVGGPLLFKRIFRRELINVASSTNSYSKRVTLLSGDSLSLSPLQVGSLISRSFGQFCICSRYANDYFSCTTSKSDVIRAVTELLTNFRLSLPKASSKDLIHPTIGIPQGCCISPLLCSLYLAQGDLNASIRRLTRSRTGNLLLRWIDDFIFISTRKDDTDEMLQILKNSSAFGVSINEKLFVRRLDLPILRKGSKTSGEETKSKDGLGSSKNCDTNTLDANPNNCVPNVDNSSEWHSVTDASLPTSGSTLLSWINCSFGFDLVRGHLNATLKPWKNQLCSVRDSMNLSKMRFSTFMFALLEQRLLGYISNRLKHGLFTSVEINAPSCIMQNAYVVLRICTMKMVSAMSTLCQHFGGFINTKYFGKLAHKLVDHAVTLISLGGLEVRKHRTRQLLQLAVIYTLSPNWLRRLTGKFGRRRIKFVRSIERKLKDEWPSYGDS</sequence>
<organism evidence="16 17">
    <name type="scientific">Babesia caballi</name>
    <dbReference type="NCBI Taxonomy" id="5871"/>
    <lineage>
        <taxon>Eukaryota</taxon>
        <taxon>Sar</taxon>
        <taxon>Alveolata</taxon>
        <taxon>Apicomplexa</taxon>
        <taxon>Aconoidasida</taxon>
        <taxon>Piroplasmida</taxon>
        <taxon>Babesiidae</taxon>
        <taxon>Babesia</taxon>
    </lineage>
</organism>
<comment type="similarity">
    <text evidence="1 13">Belongs to the reverse transcriptase family. Telomerase subfamily.</text>
</comment>
<dbReference type="GO" id="GO:0070034">
    <property type="term" value="F:telomerase RNA binding"/>
    <property type="evidence" value="ECO:0007669"/>
    <property type="project" value="TreeGrafter"/>
</dbReference>
<evidence type="ECO:0000256" key="1">
    <source>
        <dbReference type="ARBA" id="ARBA00008001"/>
    </source>
</evidence>
<dbReference type="GO" id="GO:0000333">
    <property type="term" value="C:telomerase catalytic core complex"/>
    <property type="evidence" value="ECO:0007669"/>
    <property type="project" value="TreeGrafter"/>
</dbReference>
<keyword evidence="10 13" id="KW-0695">RNA-directed DNA polymerase</keyword>
<evidence type="ECO:0000256" key="11">
    <source>
        <dbReference type="ARBA" id="ARBA00023242"/>
    </source>
</evidence>
<evidence type="ECO:0000256" key="8">
    <source>
        <dbReference type="ARBA" id="ARBA00022842"/>
    </source>
</evidence>
<reference evidence="16 17" key="1">
    <citation type="submission" date="2021-06" db="EMBL/GenBank/DDBJ databases">
        <title>Genome sequence of Babesia caballi.</title>
        <authorList>
            <person name="Yamagishi J."/>
            <person name="Kidaka T."/>
            <person name="Ochi A."/>
        </authorList>
    </citation>
    <scope>NUCLEOTIDE SEQUENCE [LARGE SCALE GENOMIC DNA]</scope>
    <source>
        <strain evidence="16">USDA-D6B2</strain>
    </source>
</reference>
<evidence type="ECO:0000259" key="15">
    <source>
        <dbReference type="PROSITE" id="PS50878"/>
    </source>
</evidence>
<evidence type="ECO:0000313" key="16">
    <source>
        <dbReference type="EMBL" id="GIX65117.1"/>
    </source>
</evidence>
<dbReference type="GO" id="GO:0042162">
    <property type="term" value="F:telomeric DNA binding"/>
    <property type="evidence" value="ECO:0007669"/>
    <property type="project" value="TreeGrafter"/>
</dbReference>
<dbReference type="Proteomes" id="UP001497744">
    <property type="component" value="Unassembled WGS sequence"/>
</dbReference>
<evidence type="ECO:0000256" key="13">
    <source>
        <dbReference type="RuleBase" id="RU365061"/>
    </source>
</evidence>
<dbReference type="EC" id="2.7.7.49" evidence="2 13"/>
<dbReference type="PROSITE" id="PS50878">
    <property type="entry name" value="RT_POL"/>
    <property type="match status" value="1"/>
</dbReference>
<evidence type="ECO:0000256" key="9">
    <source>
        <dbReference type="ARBA" id="ARBA00022895"/>
    </source>
</evidence>
<dbReference type="InterPro" id="IPR003545">
    <property type="entry name" value="Telomerase_RT"/>
</dbReference>
<dbReference type="PANTHER" id="PTHR12066:SF0">
    <property type="entry name" value="TELOMERASE REVERSE TRANSCRIPTASE"/>
    <property type="match status" value="1"/>
</dbReference>
<comment type="subcellular location">
    <subcellularLocation>
        <location evidence="13">Nucleus</location>
    </subcellularLocation>
    <subcellularLocation>
        <location evidence="13">Chromosome</location>
        <location evidence="13">Telomere</location>
    </subcellularLocation>
</comment>
<dbReference type="GO" id="GO:0007004">
    <property type="term" value="P:telomere maintenance via telomerase"/>
    <property type="evidence" value="ECO:0007669"/>
    <property type="project" value="TreeGrafter"/>
</dbReference>
<dbReference type="GO" id="GO:0046872">
    <property type="term" value="F:metal ion binding"/>
    <property type="evidence" value="ECO:0007669"/>
    <property type="project" value="UniProtKB-KW"/>
</dbReference>
<feature type="domain" description="Reverse transcriptase" evidence="15">
    <location>
        <begin position="350"/>
        <end position="678"/>
    </location>
</feature>
<dbReference type="SMART" id="SM00975">
    <property type="entry name" value="Telomerase_RBD"/>
    <property type="match status" value="1"/>
</dbReference>
<dbReference type="GeneID" id="94196598"/>
<dbReference type="EMBL" id="BPLF01000004">
    <property type="protein sequence ID" value="GIX65117.1"/>
    <property type="molecule type" value="Genomic_DNA"/>
</dbReference>
<keyword evidence="9 13" id="KW-0779">Telomere</keyword>
<keyword evidence="8 13" id="KW-0460">Magnesium</keyword>
<dbReference type="RefSeq" id="XP_067717186.1">
    <property type="nucleotide sequence ID" value="XM_067861085.1"/>
</dbReference>
<evidence type="ECO:0000256" key="4">
    <source>
        <dbReference type="ARBA" id="ARBA00022454"/>
    </source>
</evidence>
<dbReference type="GO" id="GO:0000781">
    <property type="term" value="C:chromosome, telomeric region"/>
    <property type="evidence" value="ECO:0007669"/>
    <property type="project" value="UniProtKB-SubCell"/>
</dbReference>
<evidence type="ECO:0000256" key="3">
    <source>
        <dbReference type="ARBA" id="ARBA00016182"/>
    </source>
</evidence>
<keyword evidence="4 13" id="KW-0158">Chromosome</keyword>
<protein>
    <recommendedName>
        <fullName evidence="3 13">Telomerase reverse transcriptase</fullName>
        <ecNumber evidence="2 13">2.7.7.49</ecNumber>
    </recommendedName>
    <alternativeName>
        <fullName evidence="13">Telomerase catalytic subunit</fullName>
    </alternativeName>
</protein>
<dbReference type="PANTHER" id="PTHR12066">
    <property type="entry name" value="TELOMERASE REVERSE TRANSCRIPTASE"/>
    <property type="match status" value="1"/>
</dbReference>
<keyword evidence="5 13" id="KW-0808">Transferase</keyword>
<dbReference type="Gene3D" id="1.10.132.70">
    <property type="match status" value="1"/>
</dbReference>
<dbReference type="Pfam" id="PF12009">
    <property type="entry name" value="Telomerase_RBD"/>
    <property type="match status" value="1"/>
</dbReference>
<keyword evidence="11 13" id="KW-0539">Nucleus</keyword>
<keyword evidence="17" id="KW-1185">Reference proteome</keyword>
<comment type="catalytic activity">
    <reaction evidence="12 13">
        <text>DNA(n) + a 2'-deoxyribonucleoside 5'-triphosphate = DNA(n+1) + diphosphate</text>
        <dbReference type="Rhea" id="RHEA:22508"/>
        <dbReference type="Rhea" id="RHEA-COMP:17339"/>
        <dbReference type="Rhea" id="RHEA-COMP:17340"/>
        <dbReference type="ChEBI" id="CHEBI:33019"/>
        <dbReference type="ChEBI" id="CHEBI:61560"/>
        <dbReference type="ChEBI" id="CHEBI:173112"/>
        <dbReference type="EC" id="2.7.7.49"/>
    </reaction>
</comment>
<evidence type="ECO:0000256" key="12">
    <source>
        <dbReference type="ARBA" id="ARBA00048173"/>
    </source>
</evidence>
<evidence type="ECO:0000256" key="6">
    <source>
        <dbReference type="ARBA" id="ARBA00022695"/>
    </source>
</evidence>
<evidence type="ECO:0000256" key="2">
    <source>
        <dbReference type="ARBA" id="ARBA00012493"/>
    </source>
</evidence>
<proteinExistence type="inferred from homology"/>
<dbReference type="GO" id="GO:0003720">
    <property type="term" value="F:telomerase activity"/>
    <property type="evidence" value="ECO:0007669"/>
    <property type="project" value="InterPro"/>
</dbReference>
<evidence type="ECO:0000256" key="14">
    <source>
        <dbReference type="SAM" id="MobiDB-lite"/>
    </source>
</evidence>
<comment type="function">
    <text evidence="13">Telomerase is a ribonucleoprotein enzyme essential for the replication of chromosome termini in most eukaryotes. It elongates telomeres. It is a reverse transcriptase that adds simple sequence repeats to chromosome ends by copying a template sequence within the RNA component of the enzyme.</text>
</comment>
<name>A0AAV4LZ80_BABCB</name>
<evidence type="ECO:0000313" key="17">
    <source>
        <dbReference type="Proteomes" id="UP001497744"/>
    </source>
</evidence>
<gene>
    <name evidence="16" type="ORF">BcabD6B2_45520</name>
</gene>
<dbReference type="InterPro" id="IPR000477">
    <property type="entry name" value="RT_dom"/>
</dbReference>
<accession>A0AAV4LZ80</accession>
<dbReference type="InterPro" id="IPR021891">
    <property type="entry name" value="Telomerase_RBD"/>
</dbReference>
<keyword evidence="7 13" id="KW-0479">Metal-binding</keyword>